<evidence type="ECO:0000313" key="2">
    <source>
        <dbReference type="EMBL" id="SFJ12558.1"/>
    </source>
</evidence>
<evidence type="ECO:0000313" key="3">
    <source>
        <dbReference type="Proteomes" id="UP000183018"/>
    </source>
</evidence>
<dbReference type="STRING" id="289370.SAMN05216602_4014"/>
<keyword evidence="1" id="KW-0472">Membrane</keyword>
<dbReference type="InterPro" id="IPR032637">
    <property type="entry name" value="Phage_holin-like"/>
</dbReference>
<dbReference type="Pfam" id="PF16931">
    <property type="entry name" value="Phage_holin_8"/>
    <property type="match status" value="1"/>
</dbReference>
<organism evidence="2 3">
    <name type="scientific">Phytopseudomonas argentinensis</name>
    <dbReference type="NCBI Taxonomy" id="289370"/>
    <lineage>
        <taxon>Bacteria</taxon>
        <taxon>Pseudomonadati</taxon>
        <taxon>Pseudomonadota</taxon>
        <taxon>Gammaproteobacteria</taxon>
        <taxon>Pseudomonadales</taxon>
        <taxon>Pseudomonadaceae</taxon>
        <taxon>Phytopseudomonas</taxon>
    </lineage>
</organism>
<keyword evidence="1" id="KW-1133">Transmembrane helix</keyword>
<keyword evidence="3" id="KW-1185">Reference proteome</keyword>
<dbReference type="OrthoDB" id="6906038at2"/>
<protein>
    <submittedName>
        <fullName evidence="2">Putative phage holin</fullName>
    </submittedName>
</protein>
<feature type="transmembrane region" description="Helical" evidence="1">
    <location>
        <begin position="85"/>
        <end position="105"/>
    </location>
</feature>
<gene>
    <name evidence="2" type="ORF">SAMN05216602_4014</name>
</gene>
<keyword evidence="1" id="KW-0812">Transmembrane</keyword>
<name>A0A1I3NTA9_9GAMM</name>
<proteinExistence type="predicted"/>
<dbReference type="EMBL" id="FORC01000004">
    <property type="protein sequence ID" value="SFJ12558.1"/>
    <property type="molecule type" value="Genomic_DNA"/>
</dbReference>
<dbReference type="Proteomes" id="UP000183018">
    <property type="component" value="Unassembled WGS sequence"/>
</dbReference>
<feature type="transmembrane region" description="Helical" evidence="1">
    <location>
        <begin position="55"/>
        <end position="73"/>
    </location>
</feature>
<dbReference type="RefSeq" id="WP_074888233.1">
    <property type="nucleotide sequence ID" value="NZ_FORC01000004.1"/>
</dbReference>
<reference evidence="3" key="1">
    <citation type="submission" date="2016-10" db="EMBL/GenBank/DDBJ databases">
        <authorList>
            <person name="Varghese N."/>
            <person name="Submissions S."/>
        </authorList>
    </citation>
    <scope>NUCLEOTIDE SEQUENCE [LARGE SCALE GENOMIC DNA]</scope>
    <source>
        <strain evidence="3">LMG 22563</strain>
    </source>
</reference>
<accession>A0A1I3NTA9</accession>
<sequence length="119" mass="11947">MSEPASVAAVTVAGAAGLGVASALAGVDGNAVAGSVCGALVFVMTRHDLRLANRLVFFFISVVMGYLFSPALTDLQVWGIRPFAYSGPAAFVASALAVTLIVAAISRRGAPPVQGDPNG</sequence>
<dbReference type="AlphaFoldDB" id="A0A1I3NTA9"/>
<evidence type="ECO:0000256" key="1">
    <source>
        <dbReference type="SAM" id="Phobius"/>
    </source>
</evidence>